<sequence>MVAASLDRILVQAALQCLDADLRAYLHAAVPAPLTDDGVVVADIRDYLAKIDREHASQRLRTTKYKANRDKCEFAQQELEYLGHYVTPHDIHPLADKIQTIVDWPEPRTTTDVRSFMGLAGYYQRFVGSYSKVAAPLSRLQSPKARMTPKLTRWATKIDEFDFELKPVKGKYNAVADALSRRSDFLGAIVTYLDVGADLQQKIKAASADDPVYSTLIKKGLPPGTCEFAILYEKDPQRVAENIWKAQASHDGTSEQTPPSFTVSGSTSPSTAITLLQSLSVGAKAMQSVALGLLPAEMQDVPFRECGGTEQALDGSLLLAAGGLDTHVHVYEASLQDLQFRELCVLKGHQDWIRSVDIVIPALQSPPNRSGGGESVSSPPILVASASQDKNIRIWRIAPQEQGKSSKQAGQELSLAMYAAGPLFKLGGRVWQASLESLLVGHEDWVLSVKWQRPQVQVIAVAGESRLTEHPFFSSIYKKTRENRLPH</sequence>
<protein>
    <recommendedName>
        <fullName evidence="5">Elongator complex protein 2</fullName>
    </recommendedName>
</protein>
<comment type="pathway">
    <text evidence="3">tRNA modification; 5-methoxycarbonylmethyl-2-thiouridine-tRNA biosynthesis.</text>
</comment>
<keyword evidence="10" id="KW-0539">Nucleus</keyword>
<dbReference type="Proteomes" id="UP000265515">
    <property type="component" value="Unassembled WGS sequence"/>
</dbReference>
<evidence type="ECO:0000256" key="7">
    <source>
        <dbReference type="ARBA" id="ARBA00022574"/>
    </source>
</evidence>
<evidence type="ECO:0000256" key="6">
    <source>
        <dbReference type="ARBA" id="ARBA00022490"/>
    </source>
</evidence>
<dbReference type="GO" id="GO:0033588">
    <property type="term" value="C:elongator holoenzyme complex"/>
    <property type="evidence" value="ECO:0007669"/>
    <property type="project" value="InterPro"/>
</dbReference>
<keyword evidence="7" id="KW-0853">WD repeat</keyword>
<dbReference type="InterPro" id="IPR043502">
    <property type="entry name" value="DNA/RNA_pol_sf"/>
</dbReference>
<gene>
    <name evidence="11" type="ORF">CBR_g37253</name>
</gene>
<dbReference type="GO" id="GO:0002098">
    <property type="term" value="P:tRNA wobble uridine modification"/>
    <property type="evidence" value="ECO:0007669"/>
    <property type="project" value="InterPro"/>
</dbReference>
<dbReference type="EMBL" id="BFEA01000442">
    <property type="protein sequence ID" value="GBG83537.1"/>
    <property type="molecule type" value="Genomic_DNA"/>
</dbReference>
<dbReference type="GO" id="GO:0005737">
    <property type="term" value="C:cytoplasm"/>
    <property type="evidence" value="ECO:0007669"/>
    <property type="project" value="UniProtKB-SubCell"/>
</dbReference>
<dbReference type="SMART" id="SM00320">
    <property type="entry name" value="WD40"/>
    <property type="match status" value="2"/>
</dbReference>
<dbReference type="SUPFAM" id="SSF50978">
    <property type="entry name" value="WD40 repeat-like"/>
    <property type="match status" value="1"/>
</dbReference>
<dbReference type="PANTHER" id="PTHR44111:SF1">
    <property type="entry name" value="ELONGATOR COMPLEX PROTEIN 2"/>
    <property type="match status" value="1"/>
</dbReference>
<evidence type="ECO:0000256" key="9">
    <source>
        <dbReference type="ARBA" id="ARBA00022737"/>
    </source>
</evidence>
<evidence type="ECO:0000256" key="1">
    <source>
        <dbReference type="ARBA" id="ARBA00004123"/>
    </source>
</evidence>
<keyword evidence="12" id="KW-1185">Reference proteome</keyword>
<organism evidence="11 12">
    <name type="scientific">Chara braunii</name>
    <name type="common">Braun's stonewort</name>
    <dbReference type="NCBI Taxonomy" id="69332"/>
    <lineage>
        <taxon>Eukaryota</taxon>
        <taxon>Viridiplantae</taxon>
        <taxon>Streptophyta</taxon>
        <taxon>Charophyceae</taxon>
        <taxon>Charales</taxon>
        <taxon>Characeae</taxon>
        <taxon>Chara</taxon>
    </lineage>
</organism>
<dbReference type="Gramene" id="GBG83537">
    <property type="protein sequence ID" value="GBG83537"/>
    <property type="gene ID" value="CBR_g37253"/>
</dbReference>
<evidence type="ECO:0000313" key="12">
    <source>
        <dbReference type="Proteomes" id="UP000265515"/>
    </source>
</evidence>
<evidence type="ECO:0000256" key="10">
    <source>
        <dbReference type="ARBA" id="ARBA00023242"/>
    </source>
</evidence>
<evidence type="ECO:0000313" key="11">
    <source>
        <dbReference type="EMBL" id="GBG83537.1"/>
    </source>
</evidence>
<dbReference type="InterPro" id="IPR043128">
    <property type="entry name" value="Rev_trsase/Diguanyl_cyclase"/>
</dbReference>
<dbReference type="GO" id="GO:0005634">
    <property type="term" value="C:nucleus"/>
    <property type="evidence" value="ECO:0007669"/>
    <property type="project" value="UniProtKB-SubCell"/>
</dbReference>
<dbReference type="Gene3D" id="3.30.70.270">
    <property type="match status" value="2"/>
</dbReference>
<comment type="similarity">
    <text evidence="4">Belongs to the WD repeat ELP2 family.</text>
</comment>
<accession>A0A388LMI7</accession>
<dbReference type="Gene3D" id="2.130.10.10">
    <property type="entry name" value="YVTN repeat-like/Quinoprotein amine dehydrogenase"/>
    <property type="match status" value="1"/>
</dbReference>
<evidence type="ECO:0000256" key="2">
    <source>
        <dbReference type="ARBA" id="ARBA00004496"/>
    </source>
</evidence>
<proteinExistence type="inferred from homology"/>
<name>A0A388LMI7_CHABU</name>
<reference evidence="11 12" key="1">
    <citation type="journal article" date="2018" name="Cell">
        <title>The Chara Genome: Secondary Complexity and Implications for Plant Terrestrialization.</title>
        <authorList>
            <person name="Nishiyama T."/>
            <person name="Sakayama H."/>
            <person name="Vries J.D."/>
            <person name="Buschmann H."/>
            <person name="Saint-Marcoux D."/>
            <person name="Ullrich K.K."/>
            <person name="Haas F.B."/>
            <person name="Vanderstraeten L."/>
            <person name="Becker D."/>
            <person name="Lang D."/>
            <person name="Vosolsobe S."/>
            <person name="Rombauts S."/>
            <person name="Wilhelmsson P.K.I."/>
            <person name="Janitza P."/>
            <person name="Kern R."/>
            <person name="Heyl A."/>
            <person name="Rumpler F."/>
            <person name="Villalobos L.I.A.C."/>
            <person name="Clay J.M."/>
            <person name="Skokan R."/>
            <person name="Toyoda A."/>
            <person name="Suzuki Y."/>
            <person name="Kagoshima H."/>
            <person name="Schijlen E."/>
            <person name="Tajeshwar N."/>
            <person name="Catarino B."/>
            <person name="Hetherington A.J."/>
            <person name="Saltykova A."/>
            <person name="Bonnot C."/>
            <person name="Breuninger H."/>
            <person name="Symeonidi A."/>
            <person name="Radhakrishnan G.V."/>
            <person name="Van Nieuwerburgh F."/>
            <person name="Deforce D."/>
            <person name="Chang C."/>
            <person name="Karol K.G."/>
            <person name="Hedrich R."/>
            <person name="Ulvskov P."/>
            <person name="Glockner G."/>
            <person name="Delwiche C.F."/>
            <person name="Petrasek J."/>
            <person name="Van de Peer Y."/>
            <person name="Friml J."/>
            <person name="Beilby M."/>
            <person name="Dolan L."/>
            <person name="Kohara Y."/>
            <person name="Sugano S."/>
            <person name="Fujiyama A."/>
            <person name="Delaux P.-M."/>
            <person name="Quint M."/>
            <person name="TheiBen G."/>
            <person name="Hagemann M."/>
            <person name="Harholt J."/>
            <person name="Dunand C."/>
            <person name="Zachgo S."/>
            <person name="Langdale J."/>
            <person name="Maumus F."/>
            <person name="Straeten D.V.D."/>
            <person name="Gould S.B."/>
            <person name="Rensing S.A."/>
        </authorList>
    </citation>
    <scope>NUCLEOTIDE SEQUENCE [LARGE SCALE GENOMIC DNA]</scope>
    <source>
        <strain evidence="11 12">S276</strain>
    </source>
</reference>
<dbReference type="PANTHER" id="PTHR44111">
    <property type="entry name" value="ELONGATOR COMPLEX PROTEIN 2"/>
    <property type="match status" value="1"/>
</dbReference>
<evidence type="ECO:0000256" key="4">
    <source>
        <dbReference type="ARBA" id="ARBA00005881"/>
    </source>
</evidence>
<dbReference type="OrthoDB" id="27911at2759"/>
<dbReference type="STRING" id="69332.A0A388LMI7"/>
<dbReference type="InterPro" id="IPR037289">
    <property type="entry name" value="Elp2"/>
</dbReference>
<comment type="subcellular location">
    <subcellularLocation>
        <location evidence="2">Cytoplasm</location>
    </subcellularLocation>
    <subcellularLocation>
        <location evidence="1">Nucleus</location>
    </subcellularLocation>
</comment>
<evidence type="ECO:0000256" key="3">
    <source>
        <dbReference type="ARBA" id="ARBA00005043"/>
    </source>
</evidence>
<evidence type="ECO:0000256" key="8">
    <source>
        <dbReference type="ARBA" id="ARBA00022694"/>
    </source>
</evidence>
<dbReference type="Pfam" id="PF00400">
    <property type="entry name" value="WD40"/>
    <property type="match status" value="1"/>
</dbReference>
<keyword evidence="8" id="KW-0819">tRNA processing</keyword>
<keyword evidence="9" id="KW-0677">Repeat</keyword>
<evidence type="ECO:0000256" key="5">
    <source>
        <dbReference type="ARBA" id="ARBA00020267"/>
    </source>
</evidence>
<keyword evidence="6" id="KW-0963">Cytoplasm</keyword>
<dbReference type="AlphaFoldDB" id="A0A388LMI7"/>
<dbReference type="InterPro" id="IPR036322">
    <property type="entry name" value="WD40_repeat_dom_sf"/>
</dbReference>
<comment type="caution">
    <text evidence="11">The sequence shown here is derived from an EMBL/GenBank/DDBJ whole genome shotgun (WGS) entry which is preliminary data.</text>
</comment>
<dbReference type="SUPFAM" id="SSF56672">
    <property type="entry name" value="DNA/RNA polymerases"/>
    <property type="match status" value="1"/>
</dbReference>
<dbReference type="InterPro" id="IPR001680">
    <property type="entry name" value="WD40_rpt"/>
</dbReference>
<dbReference type="InterPro" id="IPR015943">
    <property type="entry name" value="WD40/YVTN_repeat-like_dom_sf"/>
</dbReference>